<feature type="domain" description="Nitroreductase" evidence="3">
    <location>
        <begin position="7"/>
        <end position="77"/>
    </location>
</feature>
<keyword evidence="5" id="KW-1185">Reference proteome</keyword>
<protein>
    <recommendedName>
        <fullName evidence="3">Nitroreductase domain-containing protein</fullName>
    </recommendedName>
</protein>
<organism evidence="4 5">
    <name type="scientific">candidate division MSBL1 archaeon SCGC-AAA259E17</name>
    <dbReference type="NCBI Taxonomy" id="1698263"/>
    <lineage>
        <taxon>Archaea</taxon>
        <taxon>Methanobacteriati</taxon>
        <taxon>Methanobacteriota</taxon>
        <taxon>candidate division MSBL1</taxon>
    </lineage>
</organism>
<evidence type="ECO:0000259" key="3">
    <source>
        <dbReference type="Pfam" id="PF00881"/>
    </source>
</evidence>
<dbReference type="SUPFAM" id="SSF55469">
    <property type="entry name" value="FMN-dependent nitroreductase-like"/>
    <property type="match status" value="1"/>
</dbReference>
<name>A0A133UFK1_9EURY</name>
<gene>
    <name evidence="4" type="ORF">AKJ64_01655</name>
</gene>
<accession>A0A133UFK1</accession>
<evidence type="ECO:0000256" key="2">
    <source>
        <dbReference type="ARBA" id="ARBA00023002"/>
    </source>
</evidence>
<dbReference type="EMBL" id="LHXN01000020">
    <property type="protein sequence ID" value="KXA92998.1"/>
    <property type="molecule type" value="Genomic_DNA"/>
</dbReference>
<dbReference type="Pfam" id="PF00881">
    <property type="entry name" value="Nitroreductase"/>
    <property type="match status" value="2"/>
</dbReference>
<dbReference type="Gene3D" id="3.40.109.10">
    <property type="entry name" value="NADH Oxidase"/>
    <property type="match status" value="1"/>
</dbReference>
<evidence type="ECO:0000313" key="4">
    <source>
        <dbReference type="EMBL" id="KXA92998.1"/>
    </source>
</evidence>
<proteinExistence type="inferred from homology"/>
<dbReference type="Proteomes" id="UP000070373">
    <property type="component" value="Unassembled WGS sequence"/>
</dbReference>
<dbReference type="InterPro" id="IPR029479">
    <property type="entry name" value="Nitroreductase"/>
</dbReference>
<dbReference type="GO" id="GO:0016491">
    <property type="term" value="F:oxidoreductase activity"/>
    <property type="evidence" value="ECO:0007669"/>
    <property type="project" value="UniProtKB-KW"/>
</dbReference>
<dbReference type="AlphaFoldDB" id="A0A133UFK1"/>
<comment type="caution">
    <text evidence="4">The sequence shown here is derived from an EMBL/GenBank/DDBJ whole genome shotgun (WGS) entry which is preliminary data.</text>
</comment>
<reference evidence="4 5" key="1">
    <citation type="journal article" date="2016" name="Sci. Rep.">
        <title>Metabolic traits of an uncultured archaeal lineage -MSBL1- from brine pools of the Red Sea.</title>
        <authorList>
            <person name="Mwirichia R."/>
            <person name="Alam I."/>
            <person name="Rashid M."/>
            <person name="Vinu M."/>
            <person name="Ba-Alawi W."/>
            <person name="Anthony Kamau A."/>
            <person name="Kamanda Ngugi D."/>
            <person name="Goker M."/>
            <person name="Klenk H.P."/>
            <person name="Bajic V."/>
            <person name="Stingl U."/>
        </authorList>
    </citation>
    <scope>NUCLEOTIDE SEQUENCE [LARGE SCALE GENOMIC DNA]</scope>
    <source>
        <strain evidence="4">SCGC-AAA259E17</strain>
    </source>
</reference>
<evidence type="ECO:0000256" key="1">
    <source>
        <dbReference type="ARBA" id="ARBA00007118"/>
    </source>
</evidence>
<dbReference type="PANTHER" id="PTHR43673:SF10">
    <property type="entry name" value="NADH DEHYDROGENASE_NAD(P)H NITROREDUCTASE XCC3605-RELATED"/>
    <property type="match status" value="1"/>
</dbReference>
<comment type="similarity">
    <text evidence="1">Belongs to the nitroreductase family.</text>
</comment>
<keyword evidence="2" id="KW-0560">Oxidoreductase</keyword>
<sequence length="173" mass="19554">MDVEEAILRRRAVRSFEDREVPKEKLEEIMNSVRMAPSASNKQDWKFVIVMDDEKKEEVYRAANKQSFVKEASAVIAGITTDPEYRMSCGIPSGVVDLSIAMDHLTLKAAEEGLGTCWIGAFDQEKAKDVLEVPDEYEIVALMPIGYPKTSLEKRSKNRAEAREIVSYNTFSE</sequence>
<evidence type="ECO:0000313" key="5">
    <source>
        <dbReference type="Proteomes" id="UP000070373"/>
    </source>
</evidence>
<dbReference type="InterPro" id="IPR000415">
    <property type="entry name" value="Nitroreductase-like"/>
</dbReference>
<feature type="domain" description="Nitroreductase" evidence="3">
    <location>
        <begin position="95"/>
        <end position="147"/>
    </location>
</feature>
<dbReference type="PANTHER" id="PTHR43673">
    <property type="entry name" value="NAD(P)H NITROREDUCTASE YDGI-RELATED"/>
    <property type="match status" value="1"/>
</dbReference>